<feature type="transmembrane region" description="Helical" evidence="3">
    <location>
        <begin position="561"/>
        <end position="583"/>
    </location>
</feature>
<reference evidence="5 6" key="1">
    <citation type="journal article" date="2021" name="Elife">
        <title>Chloroplast acquisition without the gene transfer in kleptoplastic sea slugs, Plakobranchus ocellatus.</title>
        <authorList>
            <person name="Maeda T."/>
            <person name="Takahashi S."/>
            <person name="Yoshida T."/>
            <person name="Shimamura S."/>
            <person name="Takaki Y."/>
            <person name="Nagai Y."/>
            <person name="Toyoda A."/>
            <person name="Suzuki Y."/>
            <person name="Arimoto A."/>
            <person name="Ishii H."/>
            <person name="Satoh N."/>
            <person name="Nishiyama T."/>
            <person name="Hasebe M."/>
            <person name="Maruyama T."/>
            <person name="Minagawa J."/>
            <person name="Obokata J."/>
            <person name="Shigenobu S."/>
        </authorList>
    </citation>
    <scope>NUCLEOTIDE SEQUENCE [LARGE SCALE GENOMIC DNA]</scope>
</reference>
<feature type="transmembrane region" description="Helical" evidence="3">
    <location>
        <begin position="150"/>
        <end position="171"/>
    </location>
</feature>
<dbReference type="EMBL" id="BLXT01000055">
    <property type="protein sequence ID" value="GFN73961.1"/>
    <property type="molecule type" value="Genomic_DNA"/>
</dbReference>
<accession>A0AAV3XV15</accession>
<dbReference type="SUPFAM" id="SSF103473">
    <property type="entry name" value="MFS general substrate transporter"/>
    <property type="match status" value="1"/>
</dbReference>
<dbReference type="PANTHER" id="PTHR11360">
    <property type="entry name" value="MONOCARBOXYLATE TRANSPORTER"/>
    <property type="match status" value="1"/>
</dbReference>
<feature type="domain" description="Major facilitator superfamily (MFS) profile" evidence="4">
    <location>
        <begin position="1"/>
        <end position="206"/>
    </location>
</feature>
<evidence type="ECO:0000313" key="6">
    <source>
        <dbReference type="Proteomes" id="UP000735302"/>
    </source>
</evidence>
<dbReference type="Pfam" id="PF07690">
    <property type="entry name" value="MFS_1"/>
    <property type="match status" value="2"/>
</dbReference>
<comment type="subcellular location">
    <subcellularLocation>
        <location evidence="1">Membrane</location>
        <topology evidence="1">Multi-pass membrane protein</topology>
    </subcellularLocation>
</comment>
<keyword evidence="3" id="KW-1133">Transmembrane helix</keyword>
<dbReference type="InterPro" id="IPR011701">
    <property type="entry name" value="MFS"/>
</dbReference>
<dbReference type="InterPro" id="IPR020846">
    <property type="entry name" value="MFS_dom"/>
</dbReference>
<dbReference type="GO" id="GO:0008028">
    <property type="term" value="F:monocarboxylic acid transmembrane transporter activity"/>
    <property type="evidence" value="ECO:0007669"/>
    <property type="project" value="TreeGrafter"/>
</dbReference>
<feature type="transmembrane region" description="Helical" evidence="3">
    <location>
        <begin position="496"/>
        <end position="519"/>
    </location>
</feature>
<keyword evidence="3" id="KW-0472">Membrane</keyword>
<feature type="compositionally biased region" description="Basic and acidic residues" evidence="2">
    <location>
        <begin position="305"/>
        <end position="321"/>
    </location>
</feature>
<feature type="compositionally biased region" description="Basic and acidic residues" evidence="2">
    <location>
        <begin position="222"/>
        <end position="244"/>
    </location>
</feature>
<dbReference type="PROSITE" id="PS50850">
    <property type="entry name" value="MFS"/>
    <property type="match status" value="1"/>
</dbReference>
<evidence type="ECO:0000259" key="4">
    <source>
        <dbReference type="PROSITE" id="PS50850"/>
    </source>
</evidence>
<comment type="caution">
    <text evidence="5">The sequence shown here is derived from an EMBL/GenBank/DDBJ whole genome shotgun (WGS) entry which is preliminary data.</text>
</comment>
<evidence type="ECO:0000256" key="1">
    <source>
        <dbReference type="ARBA" id="ARBA00004141"/>
    </source>
</evidence>
<dbReference type="GO" id="GO:0016020">
    <property type="term" value="C:membrane"/>
    <property type="evidence" value="ECO:0007669"/>
    <property type="project" value="UniProtKB-SubCell"/>
</dbReference>
<dbReference type="PANTHER" id="PTHR11360:SF284">
    <property type="entry name" value="EG:103B4.3 PROTEIN-RELATED"/>
    <property type="match status" value="1"/>
</dbReference>
<evidence type="ECO:0000256" key="3">
    <source>
        <dbReference type="SAM" id="Phobius"/>
    </source>
</evidence>
<feature type="compositionally biased region" description="Acidic residues" evidence="2">
    <location>
        <begin position="245"/>
        <end position="255"/>
    </location>
</feature>
<dbReference type="InterPro" id="IPR036259">
    <property type="entry name" value="MFS_trans_sf"/>
</dbReference>
<feature type="transmembrane region" description="Helical" evidence="3">
    <location>
        <begin position="531"/>
        <end position="549"/>
    </location>
</feature>
<feature type="transmembrane region" description="Helical" evidence="3">
    <location>
        <begin position="441"/>
        <end position="460"/>
    </location>
</feature>
<feature type="transmembrane region" description="Helical" evidence="3">
    <location>
        <begin position="177"/>
        <end position="201"/>
    </location>
</feature>
<feature type="transmembrane region" description="Helical" evidence="3">
    <location>
        <begin position="472"/>
        <end position="490"/>
    </location>
</feature>
<feature type="region of interest" description="Disordered" evidence="2">
    <location>
        <begin position="211"/>
        <end position="274"/>
    </location>
</feature>
<feature type="transmembrane region" description="Helical" evidence="3">
    <location>
        <begin position="23"/>
        <end position="42"/>
    </location>
</feature>
<dbReference type="AlphaFoldDB" id="A0AAV3XV15"/>
<feature type="transmembrane region" description="Helical" evidence="3">
    <location>
        <begin position="407"/>
        <end position="429"/>
    </location>
</feature>
<organism evidence="5 6">
    <name type="scientific">Plakobranchus ocellatus</name>
    <dbReference type="NCBI Taxonomy" id="259542"/>
    <lineage>
        <taxon>Eukaryota</taxon>
        <taxon>Metazoa</taxon>
        <taxon>Spiralia</taxon>
        <taxon>Lophotrochozoa</taxon>
        <taxon>Mollusca</taxon>
        <taxon>Gastropoda</taxon>
        <taxon>Heterobranchia</taxon>
        <taxon>Euthyneura</taxon>
        <taxon>Panpulmonata</taxon>
        <taxon>Sacoglossa</taxon>
        <taxon>Placobranchoidea</taxon>
        <taxon>Plakobranchidae</taxon>
        <taxon>Plakobranchus</taxon>
    </lineage>
</organism>
<name>A0AAV3XV15_9GAST</name>
<sequence>MSAANGITIRKHPQRPPPPQDRGWSWMIVLGVFLYVFFMVGIAKSYGLFLLEFIRHFGVSVAVASMPISISGIVYAFGAPTALIVAEKYDARRVVIFGATVGLIGIAISSVLVSMGFVTVIFGISYGIGNSCFYGNGLVMIGKYFHKRRSFATGLGLAGASIGQFAMPPLIEYLLETYGLSGTLLIMAALYFHAAVSGALFRPLSDYGPPQSQAAEAPNAIKEAEEGGSKEKEGETKVFVRFSDDNGDIEGEVPADETALPASTSTTNGTVIQSNGDISLSANQHDAEDLPNIANGAAENASGAHAEDTKDRERDHPPDYNEICKDEEEEEEQGEDFAERKALFASTGSVFLVSHSVTDISVIDSTAHAVSQEPSPAQRRREKRKALCNAINDVFDFRLLRSYVTTFYTVSCFLCFFGYFNHILFLPGVLVDKGITKYDKALLISMCGAGDLISRISTGFFADLNIIPRYRISATACLLCGINIILTLPANTFGWLAVHCCLYGFFGGSYVSLLSVVLVDMVGLAMMSKNLAVILLIQGIGAAVGQIFMGSLKDLTGSFDVVIIICFLTLSLGGLMLFGYPLIRKWENERLARLGKSV</sequence>
<dbReference type="Proteomes" id="UP000735302">
    <property type="component" value="Unassembled WGS sequence"/>
</dbReference>
<keyword evidence="3" id="KW-0812">Transmembrane</keyword>
<evidence type="ECO:0000313" key="5">
    <source>
        <dbReference type="EMBL" id="GFN73961.1"/>
    </source>
</evidence>
<feature type="transmembrane region" description="Helical" evidence="3">
    <location>
        <begin position="96"/>
        <end position="129"/>
    </location>
</feature>
<keyword evidence="6" id="KW-1185">Reference proteome</keyword>
<gene>
    <name evidence="5" type="ORF">PoB_000046700</name>
</gene>
<feature type="region of interest" description="Disordered" evidence="2">
    <location>
        <begin position="300"/>
        <end position="321"/>
    </location>
</feature>
<proteinExistence type="predicted"/>
<dbReference type="Gene3D" id="1.20.1250.20">
    <property type="entry name" value="MFS general substrate transporter like domains"/>
    <property type="match status" value="2"/>
</dbReference>
<feature type="compositionally biased region" description="Polar residues" evidence="2">
    <location>
        <begin position="261"/>
        <end position="274"/>
    </location>
</feature>
<protein>
    <recommendedName>
        <fullName evidence="4">Major facilitator superfamily (MFS) profile domain-containing protein</fullName>
    </recommendedName>
</protein>
<dbReference type="InterPro" id="IPR050327">
    <property type="entry name" value="Proton-linked_MCT"/>
</dbReference>
<evidence type="ECO:0000256" key="2">
    <source>
        <dbReference type="SAM" id="MobiDB-lite"/>
    </source>
</evidence>
<feature type="transmembrane region" description="Helical" evidence="3">
    <location>
        <begin position="54"/>
        <end position="76"/>
    </location>
</feature>